<dbReference type="RefSeq" id="WP_406698336.1">
    <property type="nucleotide sequence ID" value="NZ_CP155447.1"/>
</dbReference>
<organism evidence="2">
    <name type="scientific">Singulisphaera sp. Ch08</name>
    <dbReference type="NCBI Taxonomy" id="3120278"/>
    <lineage>
        <taxon>Bacteria</taxon>
        <taxon>Pseudomonadati</taxon>
        <taxon>Planctomycetota</taxon>
        <taxon>Planctomycetia</taxon>
        <taxon>Isosphaerales</taxon>
        <taxon>Isosphaeraceae</taxon>
        <taxon>Singulisphaera</taxon>
    </lineage>
</organism>
<feature type="transmembrane region" description="Helical" evidence="1">
    <location>
        <begin position="389"/>
        <end position="408"/>
    </location>
</feature>
<reference evidence="2" key="1">
    <citation type="submission" date="2024-05" db="EMBL/GenBank/DDBJ databases">
        <title>Planctomycetes of the genus Singulisphaera possess chitinolytic capabilities.</title>
        <authorList>
            <person name="Ivanova A."/>
        </authorList>
    </citation>
    <scope>NUCLEOTIDE SEQUENCE</scope>
    <source>
        <strain evidence="2">Ch08T</strain>
    </source>
</reference>
<keyword evidence="1" id="KW-1133">Transmembrane helix</keyword>
<feature type="transmembrane region" description="Helical" evidence="1">
    <location>
        <begin position="334"/>
        <end position="353"/>
    </location>
</feature>
<protein>
    <submittedName>
        <fullName evidence="2">ABC transporter permease subunit</fullName>
    </submittedName>
</protein>
<feature type="transmembrane region" description="Helical" evidence="1">
    <location>
        <begin position="259"/>
        <end position="278"/>
    </location>
</feature>
<dbReference type="AlphaFoldDB" id="A0AAU7CJ21"/>
<evidence type="ECO:0000313" key="2">
    <source>
        <dbReference type="EMBL" id="XBH05512.1"/>
    </source>
</evidence>
<feature type="transmembrane region" description="Helical" evidence="1">
    <location>
        <begin position="463"/>
        <end position="485"/>
    </location>
</feature>
<gene>
    <name evidence="2" type="ORF">V5E97_05700</name>
</gene>
<dbReference type="EMBL" id="CP155447">
    <property type="protein sequence ID" value="XBH05512.1"/>
    <property type="molecule type" value="Genomic_DNA"/>
</dbReference>
<dbReference type="Pfam" id="PF12679">
    <property type="entry name" value="ABC2_membrane_2"/>
    <property type="match status" value="1"/>
</dbReference>
<feature type="transmembrane region" description="Helical" evidence="1">
    <location>
        <begin position="438"/>
        <end position="457"/>
    </location>
</feature>
<feature type="transmembrane region" description="Helical" evidence="1">
    <location>
        <begin position="21"/>
        <end position="42"/>
    </location>
</feature>
<feature type="transmembrane region" description="Helical" evidence="1">
    <location>
        <begin position="129"/>
        <end position="152"/>
    </location>
</feature>
<proteinExistence type="predicted"/>
<accession>A0AAU7CJ21</accession>
<feature type="transmembrane region" description="Helical" evidence="1">
    <location>
        <begin position="190"/>
        <end position="214"/>
    </location>
</feature>
<sequence length="613" mass="68292">MIMGPVFRAELMRTSRRRRYYVMRTLYGLGLLLLLGTSYQNLMLTIQSYDRFQHVRGYYRQPLISILANFAIQTFVSFAVMQLVMLLALVPALFGGVIADEKQRKTIHYLMASRLSSGEIVFDKLLARLLHVLVFVLLGVPVLSSLTLMGGIPWEYLVAAYVGTFSIIFFTAALATLVSTLARRVRQGVLISYLLVIFWLFIPAIIDAVCKVVYPRFYAWFGPINAWFQATSPVYLLTQQGFMQARMPRGGTAALLESFLWMVGLQTALGALFLLLAMQQLRPAFRRQETESRRLSWFGPKVRRPRWMSRPECGNDAMLWKECHFTRTDVFTKLVVLPATILLTVCVFLSSGVDESIWGAIKELYHEGYWGHLGARSELNLRIRQISPLYIGLWLLAVAGASASSLTVEREEDTWISLTSTPLRAWEILRGKMIGAVWGLRGFGGLIGLIWLAGLLTGALHPIGLMLGLVLVALLTWGVTALAIYASLTARNTSRALTVTIVSLVIIHGGFNVIAYPLLAALSSGMSMFGYAFDQDYLNLGCTPYLASFALVSLDDLRRLFADPNSSTRPLVIDQVAIGIGTIILLGHASAAFLLTALANRRFDAIVDRPRLK</sequence>
<evidence type="ECO:0000256" key="1">
    <source>
        <dbReference type="SAM" id="Phobius"/>
    </source>
</evidence>
<keyword evidence="1" id="KW-0812">Transmembrane</keyword>
<keyword evidence="1" id="KW-0472">Membrane</keyword>
<name>A0AAU7CJ21_9BACT</name>
<feature type="transmembrane region" description="Helical" evidence="1">
    <location>
        <begin position="62"/>
        <end position="95"/>
    </location>
</feature>
<dbReference type="PANTHER" id="PTHR43471">
    <property type="entry name" value="ABC TRANSPORTER PERMEASE"/>
    <property type="match status" value="1"/>
</dbReference>
<feature type="transmembrane region" description="Helical" evidence="1">
    <location>
        <begin position="158"/>
        <end position="178"/>
    </location>
</feature>
<dbReference type="GO" id="GO:0140359">
    <property type="term" value="F:ABC-type transporter activity"/>
    <property type="evidence" value="ECO:0007669"/>
    <property type="project" value="InterPro"/>
</dbReference>
<dbReference type="GO" id="GO:0005886">
    <property type="term" value="C:plasma membrane"/>
    <property type="evidence" value="ECO:0007669"/>
    <property type="project" value="UniProtKB-SubCell"/>
</dbReference>
<feature type="transmembrane region" description="Helical" evidence="1">
    <location>
        <begin position="576"/>
        <end position="599"/>
    </location>
</feature>
<feature type="transmembrane region" description="Helical" evidence="1">
    <location>
        <begin position="497"/>
        <end position="519"/>
    </location>
</feature>